<evidence type="ECO:0000256" key="8">
    <source>
        <dbReference type="ARBA" id="ARBA00023098"/>
    </source>
</evidence>
<dbReference type="STRING" id="101127.A0A1X2G6L8"/>
<evidence type="ECO:0000256" key="3">
    <source>
        <dbReference type="ARBA" id="ARBA00004991"/>
    </source>
</evidence>
<protein>
    <recommendedName>
        <fullName evidence="9">3-dehydrosphinganine reductase</fullName>
        <ecNumber evidence="9">1.1.1.102</ecNumber>
    </recommendedName>
</protein>
<comment type="catalytic activity">
    <reaction evidence="11">
        <text>sphinganine + NADP(+) = 3-oxosphinganine + NADPH + H(+)</text>
        <dbReference type="Rhea" id="RHEA:22640"/>
        <dbReference type="ChEBI" id="CHEBI:15378"/>
        <dbReference type="ChEBI" id="CHEBI:57783"/>
        <dbReference type="ChEBI" id="CHEBI:57817"/>
        <dbReference type="ChEBI" id="CHEBI:58299"/>
        <dbReference type="ChEBI" id="CHEBI:58349"/>
        <dbReference type="EC" id="1.1.1.102"/>
    </reaction>
    <physiologicalReaction direction="right-to-left" evidence="11">
        <dbReference type="Rhea" id="RHEA:22642"/>
    </physiologicalReaction>
</comment>
<evidence type="ECO:0000256" key="12">
    <source>
        <dbReference type="SAM" id="Phobius"/>
    </source>
</evidence>
<dbReference type="PANTHER" id="PTHR43550">
    <property type="entry name" value="3-KETODIHYDROSPHINGOSINE REDUCTASE"/>
    <property type="match status" value="1"/>
</dbReference>
<dbReference type="AlphaFoldDB" id="A0A1X2G6L8"/>
<keyword evidence="12" id="KW-0472">Membrane</keyword>
<keyword evidence="12" id="KW-1133">Transmembrane helix</keyword>
<comment type="pathway">
    <text evidence="3">Sphingolipid metabolism.</text>
</comment>
<reference evidence="13 14" key="1">
    <citation type="submission" date="2016-07" db="EMBL/GenBank/DDBJ databases">
        <title>Pervasive Adenine N6-methylation of Active Genes in Fungi.</title>
        <authorList>
            <consortium name="DOE Joint Genome Institute"/>
            <person name="Mondo S.J."/>
            <person name="Dannebaum R.O."/>
            <person name="Kuo R.C."/>
            <person name="Labutti K."/>
            <person name="Haridas S."/>
            <person name="Kuo A."/>
            <person name="Salamov A."/>
            <person name="Ahrendt S.R."/>
            <person name="Lipzen A."/>
            <person name="Sullivan W."/>
            <person name="Andreopoulos W.B."/>
            <person name="Clum A."/>
            <person name="Lindquist E."/>
            <person name="Daum C."/>
            <person name="Ramamoorthy G.K."/>
            <person name="Gryganskyi A."/>
            <person name="Culley D."/>
            <person name="Magnuson J.K."/>
            <person name="James T.Y."/>
            <person name="O'Malley M.A."/>
            <person name="Stajich J.E."/>
            <person name="Spatafora J.W."/>
            <person name="Visel A."/>
            <person name="Grigoriev I.V."/>
        </authorList>
    </citation>
    <scope>NUCLEOTIDE SEQUENCE [LARGE SCALE GENOMIC DNA]</scope>
    <source>
        <strain evidence="13 14">NRRL 3301</strain>
    </source>
</reference>
<keyword evidence="4" id="KW-0256">Endoplasmic reticulum</keyword>
<dbReference type="CDD" id="cd08939">
    <property type="entry name" value="KDSR-like_SDR_c"/>
    <property type="match status" value="1"/>
</dbReference>
<evidence type="ECO:0000256" key="9">
    <source>
        <dbReference type="ARBA" id="ARBA00026112"/>
    </source>
</evidence>
<dbReference type="GO" id="GO:0047560">
    <property type="term" value="F:3-dehydrosphinganine reductase activity"/>
    <property type="evidence" value="ECO:0007669"/>
    <property type="project" value="UniProtKB-EC"/>
</dbReference>
<dbReference type="EC" id="1.1.1.102" evidence="9"/>
<dbReference type="InterPro" id="IPR002347">
    <property type="entry name" value="SDR_fam"/>
</dbReference>
<keyword evidence="5" id="KW-0521">NADP</keyword>
<dbReference type="SUPFAM" id="SSF51735">
    <property type="entry name" value="NAD(P)-binding Rossmann-fold domains"/>
    <property type="match status" value="1"/>
</dbReference>
<evidence type="ECO:0000256" key="6">
    <source>
        <dbReference type="ARBA" id="ARBA00022919"/>
    </source>
</evidence>
<dbReference type="GO" id="GO:0030148">
    <property type="term" value="P:sphingolipid biosynthetic process"/>
    <property type="evidence" value="ECO:0007669"/>
    <property type="project" value="InterPro"/>
</dbReference>
<dbReference type="Pfam" id="PF00106">
    <property type="entry name" value="adh_short"/>
    <property type="match status" value="1"/>
</dbReference>
<comment type="pathway">
    <text evidence="2">Lipid metabolism; sphingolipid metabolism.</text>
</comment>
<dbReference type="InterPro" id="IPR045022">
    <property type="entry name" value="KDSR-like"/>
</dbReference>
<dbReference type="PRINTS" id="PR00081">
    <property type="entry name" value="GDHRDH"/>
</dbReference>
<dbReference type="InterPro" id="IPR036291">
    <property type="entry name" value="NAD(P)-bd_dom_sf"/>
</dbReference>
<comment type="caution">
    <text evidence="13">The sequence shown here is derived from an EMBL/GenBank/DDBJ whole genome shotgun (WGS) entry which is preliminary data.</text>
</comment>
<evidence type="ECO:0000256" key="4">
    <source>
        <dbReference type="ARBA" id="ARBA00022824"/>
    </source>
</evidence>
<organism evidence="13 14">
    <name type="scientific">Hesseltinella vesiculosa</name>
    <dbReference type="NCBI Taxonomy" id="101127"/>
    <lineage>
        <taxon>Eukaryota</taxon>
        <taxon>Fungi</taxon>
        <taxon>Fungi incertae sedis</taxon>
        <taxon>Mucoromycota</taxon>
        <taxon>Mucoromycotina</taxon>
        <taxon>Mucoromycetes</taxon>
        <taxon>Mucorales</taxon>
        <taxon>Cunninghamellaceae</taxon>
        <taxon>Hesseltinella</taxon>
    </lineage>
</organism>
<keyword evidence="14" id="KW-1185">Reference proteome</keyword>
<sequence length="329" mass="36118">MVLPSWGTTLVALGAATVTAIILERIYHYITRPPFEPAGKHCFITGGSTGLGKGLAIELAKAGADITIIARRKAELDNAVIEIKSQCRHQGQKVIAISADVTIKEDIVRAYDEAKIKIGRDPEYVFTCAGAALPKMFLDYDLEDFDRSIKLNFLGQTYAAHQAALRMKEAGIKRGKIVFVSSMLGLLSFAGYGTYSPTKFAIRGLADTLRNELKQYDIDVHIFFPGGILSPGFDQENLTKPEVTKEIEGTNEPQTPEECAKSLIHGLRSGNYMIMVDIVSEILRATTRGVTPANNFFLDTLLALVGQIIASGYALYMDWLVKSLKTKQH</sequence>
<keyword evidence="8" id="KW-0443">Lipid metabolism</keyword>
<feature type="transmembrane region" description="Helical" evidence="12">
    <location>
        <begin position="177"/>
        <end position="195"/>
    </location>
</feature>
<dbReference type="FunFam" id="3.40.50.720:FF:000468">
    <property type="entry name" value="Short-chain dehydrogenase, putative"/>
    <property type="match status" value="1"/>
</dbReference>
<evidence type="ECO:0000256" key="10">
    <source>
        <dbReference type="ARBA" id="ARBA00044737"/>
    </source>
</evidence>
<dbReference type="Proteomes" id="UP000242146">
    <property type="component" value="Unassembled WGS sequence"/>
</dbReference>
<feature type="transmembrane region" description="Helical" evidence="12">
    <location>
        <begin position="6"/>
        <end position="23"/>
    </location>
</feature>
<evidence type="ECO:0000256" key="7">
    <source>
        <dbReference type="ARBA" id="ARBA00023002"/>
    </source>
</evidence>
<dbReference type="Gene3D" id="3.40.50.720">
    <property type="entry name" value="NAD(P)-binding Rossmann-like Domain"/>
    <property type="match status" value="1"/>
</dbReference>
<keyword evidence="6" id="KW-0746">Sphingolipid metabolism</keyword>
<comment type="function">
    <text evidence="10">Catalyzes the reduction of 3'-oxosphinganine (3-ketodihydrosphingosine/KDS) to sphinganine (dihydrosphingosine/DHS), the second step of de novo sphingolipid biosynthesis.</text>
</comment>
<dbReference type="EMBL" id="MCGT01000042">
    <property type="protein sequence ID" value="ORX45532.1"/>
    <property type="molecule type" value="Genomic_DNA"/>
</dbReference>
<evidence type="ECO:0000256" key="2">
    <source>
        <dbReference type="ARBA" id="ARBA00004760"/>
    </source>
</evidence>
<dbReference type="OrthoDB" id="10267115at2759"/>
<evidence type="ECO:0000256" key="5">
    <source>
        <dbReference type="ARBA" id="ARBA00022857"/>
    </source>
</evidence>
<keyword evidence="7" id="KW-0560">Oxidoreductase</keyword>
<name>A0A1X2G6L8_9FUNG</name>
<evidence type="ECO:0000313" key="14">
    <source>
        <dbReference type="Proteomes" id="UP000242146"/>
    </source>
</evidence>
<keyword evidence="12" id="KW-0812">Transmembrane</keyword>
<dbReference type="PANTHER" id="PTHR43550:SF3">
    <property type="entry name" value="3-KETODIHYDROSPHINGOSINE REDUCTASE"/>
    <property type="match status" value="1"/>
</dbReference>
<proteinExistence type="predicted"/>
<evidence type="ECO:0000256" key="11">
    <source>
        <dbReference type="ARBA" id="ARBA00048930"/>
    </source>
</evidence>
<evidence type="ECO:0000313" key="13">
    <source>
        <dbReference type="EMBL" id="ORX45532.1"/>
    </source>
</evidence>
<accession>A0A1X2G6L8</accession>
<comment type="subcellular location">
    <subcellularLocation>
        <location evidence="1">Endoplasmic reticulum</location>
    </subcellularLocation>
</comment>
<evidence type="ECO:0000256" key="1">
    <source>
        <dbReference type="ARBA" id="ARBA00004240"/>
    </source>
</evidence>
<gene>
    <name evidence="13" type="ORF">DM01DRAFT_1294580</name>
</gene>
<dbReference type="GO" id="GO:0006666">
    <property type="term" value="P:3-keto-sphinganine metabolic process"/>
    <property type="evidence" value="ECO:0007669"/>
    <property type="project" value="InterPro"/>
</dbReference>
<dbReference type="GO" id="GO:0005789">
    <property type="term" value="C:endoplasmic reticulum membrane"/>
    <property type="evidence" value="ECO:0007669"/>
    <property type="project" value="TreeGrafter"/>
</dbReference>